<evidence type="ECO:0000313" key="3">
    <source>
        <dbReference type="EMBL" id="KFG25947.1"/>
    </source>
</evidence>
<evidence type="ECO:0000256" key="1">
    <source>
        <dbReference type="SAM" id="MobiDB-lite"/>
    </source>
</evidence>
<reference evidence="3" key="2">
    <citation type="submission" date="2012-10" db="EMBL/GenBank/DDBJ databases">
        <authorList>
            <consortium name="The Broad Institute Genome Sequencing Platform"/>
            <consortium name="The Broad Institute Genome Sequencing Center for Infectious Disease"/>
            <person name="Cuomo C."/>
            <person name="Troemel E."/>
            <person name="Walker B."/>
            <person name="Young S.K."/>
            <person name="Zeng Q."/>
            <person name="Gargeya S."/>
            <person name="Fitzgerald M."/>
            <person name="Haas B."/>
            <person name="Abouelleil A."/>
            <person name="Alvarado L."/>
            <person name="Arachchi H.M."/>
            <person name="Berlin A.M."/>
            <person name="Chapman S.B."/>
            <person name="Goldberg J."/>
            <person name="Griggs A."/>
            <person name="Gujja S."/>
            <person name="Hansen M."/>
            <person name="Howarth C."/>
            <person name="Imamovic A."/>
            <person name="Larimer J."/>
            <person name="McCowan C."/>
            <person name="Murphy C."/>
            <person name="Neiman D."/>
            <person name="Pearson M."/>
            <person name="Priest M."/>
            <person name="Roberts A."/>
            <person name="Saif S."/>
            <person name="Shea T."/>
            <person name="Sisk P."/>
            <person name="Sykes S."/>
            <person name="Wortman J."/>
            <person name="Nusbaum C."/>
            <person name="Birren B."/>
        </authorList>
    </citation>
    <scope>NUCLEOTIDE SEQUENCE</scope>
    <source>
        <strain evidence="3">ERTm6</strain>
    </source>
</reference>
<reference evidence="2" key="1">
    <citation type="submission" date="2011-03" db="EMBL/GenBank/DDBJ databases">
        <title>The Genome Sequence of Nematocida sp1 strain ERTm2.</title>
        <authorList>
            <consortium name="The Broad Institute Genome Sequencing Platform"/>
            <consortium name="The Broad Institute Genome Sequencing Center for Infectious Disease"/>
            <person name="Cuomo C."/>
            <person name="Troemel E."/>
            <person name="Young S.K."/>
            <person name="Zeng Q."/>
            <person name="Gargeya S."/>
            <person name="Fitzgerald M."/>
            <person name="Haas B."/>
            <person name="Abouelleil A."/>
            <person name="Alvarado L."/>
            <person name="Arachchi H.M."/>
            <person name="Berlin A."/>
            <person name="Brown A."/>
            <person name="Chapman S.B."/>
            <person name="Chen Z."/>
            <person name="Dunbar C."/>
            <person name="Freedman E."/>
            <person name="Gearin G."/>
            <person name="Gellesch M."/>
            <person name="Goldberg J."/>
            <person name="Griggs A."/>
            <person name="Gujja S."/>
            <person name="Heilman E.R."/>
            <person name="Heiman D."/>
            <person name="Howarth C."/>
            <person name="Larson L."/>
            <person name="Lui A."/>
            <person name="MacDonald P.J.P."/>
            <person name="Mehta T."/>
            <person name="Montmayeur A."/>
            <person name="Murphy C."/>
            <person name="Neiman D."/>
            <person name="Pearson M."/>
            <person name="Priest M."/>
            <person name="Roberts A."/>
            <person name="Saif S."/>
            <person name="Shea T."/>
            <person name="Shenoy N."/>
            <person name="Sisk P."/>
            <person name="Stolte C."/>
            <person name="Sykes S."/>
            <person name="White J."/>
            <person name="Yandava C."/>
            <person name="Wortman J."/>
            <person name="Nusbaum C."/>
            <person name="Birren B."/>
        </authorList>
    </citation>
    <scope>NUCLEOTIDE SEQUENCE</scope>
    <source>
        <strain evidence="2">ERTm2</strain>
    </source>
</reference>
<sequence>MSARKDSVEEFEEESEEYFTSRNELSTSDIPARDPEYFPYKKDTQIPSEPEITRIISIYIPEDKIKEIKALIKDVVTKKPTKNEIINRINETQISPETYNALILHIISLAKQACTKNTQSENPNSVLKLKNVLKDQFLMEIKKDLEDSGYSQRPIQQYSMFKRTPEDLSSAVSSNPQLISLFSANYNVLCCKIKKILSVKDIHNRLKKGSFEYKLSENVSLDTAKCAYAATLHYVKEIIGKCININRELDRDKLIAEMFGNVRGGYLLYKDYPTV</sequence>
<gene>
    <name evidence="2" type="ORF">NERG_02304</name>
    <name evidence="3" type="ORF">NESG_01936</name>
</gene>
<accession>H8ZFD3</accession>
<keyword evidence="4" id="KW-1185">Reference proteome</keyword>
<feature type="compositionally biased region" description="Basic and acidic residues" evidence="1">
    <location>
        <begin position="31"/>
        <end position="43"/>
    </location>
</feature>
<feature type="region of interest" description="Disordered" evidence="1">
    <location>
        <begin position="1"/>
        <end position="43"/>
    </location>
</feature>
<feature type="compositionally biased region" description="Polar residues" evidence="1">
    <location>
        <begin position="18"/>
        <end position="29"/>
    </location>
</feature>
<proteinExistence type="predicted"/>
<protein>
    <submittedName>
        <fullName evidence="2">Uncharacterized protein</fullName>
    </submittedName>
</protein>
<accession>A0A086J1C9</accession>
<dbReference type="HOGENOM" id="CLU_1012257_0_0_1"/>
<dbReference type="OrthoDB" id="2194262at2759"/>
<name>H8ZFD3_NEMA1</name>
<reference evidence="3 4" key="3">
    <citation type="journal article" date="2014" name="Genome Announc.">
        <title>Genome Sequence of the Microsporidian Species Nematocida sp1 Strain ERTm6 (ATCC PRA-372).</title>
        <authorList>
            <person name="Bakowski M.A."/>
            <person name="Priest M."/>
            <person name="Young S."/>
            <person name="Cuomo C.A."/>
            <person name="Troemel E.R."/>
        </authorList>
    </citation>
    <scope>NUCLEOTIDE SEQUENCE [LARGE SCALE GENOMIC DNA]</scope>
    <source>
        <strain evidence="3 4">ERTm6</strain>
    </source>
</reference>
<dbReference type="AlphaFoldDB" id="H8ZFD3"/>
<dbReference type="EMBL" id="AKIJ01000004">
    <property type="protein sequence ID" value="KFG25947.1"/>
    <property type="molecule type" value="Genomic_DNA"/>
</dbReference>
<evidence type="ECO:0000313" key="4">
    <source>
        <dbReference type="Proteomes" id="UP000054524"/>
    </source>
</evidence>
<evidence type="ECO:0000313" key="2">
    <source>
        <dbReference type="EMBL" id="EHY64685.1"/>
    </source>
</evidence>
<dbReference type="Proteomes" id="UP000005622">
    <property type="component" value="Unassembled WGS sequence"/>
</dbReference>
<organism evidence="2">
    <name type="scientific">Nematocida ausubeli (strain ATCC PRA-371 / ERTm2)</name>
    <name type="common">Nematode killer fungus</name>
    <dbReference type="NCBI Taxonomy" id="1913371"/>
    <lineage>
        <taxon>Eukaryota</taxon>
        <taxon>Fungi</taxon>
        <taxon>Fungi incertae sedis</taxon>
        <taxon>Microsporidia</taxon>
        <taxon>Nematocida</taxon>
    </lineage>
</organism>
<dbReference type="Proteomes" id="UP000054524">
    <property type="component" value="Unassembled WGS sequence"/>
</dbReference>
<dbReference type="EMBL" id="JH604639">
    <property type="protein sequence ID" value="EHY64685.1"/>
    <property type="molecule type" value="Genomic_DNA"/>
</dbReference>